<reference evidence="1" key="1">
    <citation type="submission" date="2016-04" db="EMBL/GenBank/DDBJ databases">
        <authorList>
            <person name="Nguyen H.D."/>
            <person name="Samba Siva P."/>
            <person name="Cullis J."/>
            <person name="Levesque C.A."/>
            <person name="Hambleton S."/>
        </authorList>
    </citation>
    <scope>NUCLEOTIDE SEQUENCE</scope>
    <source>
        <strain evidence="1">DAOMC 236416</strain>
    </source>
</reference>
<feature type="non-terminal residue" evidence="1">
    <location>
        <position position="478"/>
    </location>
</feature>
<dbReference type="InterPro" id="IPR043128">
    <property type="entry name" value="Rev_trsase/Diguanyl_cyclase"/>
</dbReference>
<dbReference type="Gene3D" id="3.30.70.270">
    <property type="match status" value="1"/>
</dbReference>
<dbReference type="AlphaFoldDB" id="A0A8T8SA79"/>
<dbReference type="SUPFAM" id="SSF56672">
    <property type="entry name" value="DNA/RNA polymerases"/>
    <property type="match status" value="1"/>
</dbReference>
<name>A0A8T8SA79_9BASI</name>
<dbReference type="PANTHER" id="PTHR33050:SF7">
    <property type="entry name" value="RIBONUCLEASE H"/>
    <property type="match status" value="1"/>
</dbReference>
<accession>A0A8T8SA79</accession>
<organism evidence="1 2">
    <name type="scientific">Tilletia indica</name>
    <dbReference type="NCBI Taxonomy" id="43049"/>
    <lineage>
        <taxon>Eukaryota</taxon>
        <taxon>Fungi</taxon>
        <taxon>Dikarya</taxon>
        <taxon>Basidiomycota</taxon>
        <taxon>Ustilaginomycotina</taxon>
        <taxon>Exobasidiomycetes</taxon>
        <taxon>Tilletiales</taxon>
        <taxon>Tilletiaceae</taxon>
        <taxon>Tilletia</taxon>
    </lineage>
</organism>
<reference evidence="1" key="2">
    <citation type="journal article" date="2019" name="IMA Fungus">
        <title>Genome sequencing and comparison of five Tilletia species to identify candidate genes for the detection of regulated species infecting wheat.</title>
        <authorList>
            <person name="Nguyen H.D.T."/>
            <person name="Sultana T."/>
            <person name="Kesanakurti P."/>
            <person name="Hambleton S."/>
        </authorList>
    </citation>
    <scope>NUCLEOTIDE SEQUENCE</scope>
    <source>
        <strain evidence="1">DAOMC 236416</strain>
    </source>
</reference>
<dbReference type="InterPro" id="IPR052055">
    <property type="entry name" value="Hepadnavirus_pol/RT"/>
</dbReference>
<dbReference type="Proteomes" id="UP000077521">
    <property type="component" value="Unassembled WGS sequence"/>
</dbReference>
<evidence type="ECO:0000313" key="2">
    <source>
        <dbReference type="Proteomes" id="UP000077521"/>
    </source>
</evidence>
<sequence length="478" mass="52917">MGPLQPPVSTILHPNHYKADRQLSIDSWASKSKAAGFIAGPWPVDEVVATVGPIHAAPISIVDKFDQGVLVKERIVYDASYPQLRPGRPSPSVPSINSQIRKDDYPCEWMTAVETKHLFRTVPPYARFAGFDLKDAFQQVGNSPSQRTLFCVHVLGMVYVWLVGIFGLRSICGIFGALCDVTCWYIEFCFPDLLLRHYVDDFLMVDLAPPSSAHANRSFSLLLDAVRAFGWEIHPEKHFSWTRSFTFLGFDWDFDSRSVTLSPRKHLKFQHKLSSLLEPQSSPGSSSPSLRPPQVLEKDIASVIGSCQHVCVVAPHRRSKLNGLYAFRNSFRGTHPGARQYLTTAALREVKDWYNFFDSGPISCSLDSSTTFFPLEVYTDASDYALGVVLGDKALHIPLPPDYTSRPGINIGVGEAWAFELGIAAAVAAGASGHILVCHVDNQGVVFSVRRGRSRNNLVNEAIDRAAEFALSHNVELS</sequence>
<dbReference type="Gene3D" id="3.10.10.10">
    <property type="entry name" value="HIV Type 1 Reverse Transcriptase, subunit A, domain 1"/>
    <property type="match status" value="1"/>
</dbReference>
<proteinExistence type="predicted"/>
<evidence type="ECO:0000313" key="1">
    <source>
        <dbReference type="EMBL" id="KAE8235837.1"/>
    </source>
</evidence>
<comment type="caution">
    <text evidence="1">The sequence shown here is derived from an EMBL/GenBank/DDBJ whole genome shotgun (WGS) entry which is preliminary data.</text>
</comment>
<dbReference type="PANTHER" id="PTHR33050">
    <property type="entry name" value="REVERSE TRANSCRIPTASE DOMAIN-CONTAINING PROTEIN"/>
    <property type="match status" value="1"/>
</dbReference>
<evidence type="ECO:0008006" key="3">
    <source>
        <dbReference type="Google" id="ProtNLM"/>
    </source>
</evidence>
<keyword evidence="2" id="KW-1185">Reference proteome</keyword>
<gene>
    <name evidence="1" type="ORF">A4X13_0g9359</name>
</gene>
<dbReference type="EMBL" id="LWDF02002541">
    <property type="protein sequence ID" value="KAE8235837.1"/>
    <property type="molecule type" value="Genomic_DNA"/>
</dbReference>
<dbReference type="InterPro" id="IPR043502">
    <property type="entry name" value="DNA/RNA_pol_sf"/>
</dbReference>
<protein>
    <recommendedName>
        <fullName evidence="3">Reverse transcriptase domain-containing protein</fullName>
    </recommendedName>
</protein>